<evidence type="ECO:0000313" key="2">
    <source>
        <dbReference type="EMBL" id="CRK42517.1"/>
    </source>
</evidence>
<feature type="compositionally biased region" description="Basic residues" evidence="1">
    <location>
        <begin position="66"/>
        <end position="79"/>
    </location>
</feature>
<protein>
    <submittedName>
        <fullName evidence="2">Uncharacterized protein</fullName>
    </submittedName>
</protein>
<organism evidence="2 3">
    <name type="scientific">Verticillium longisporum</name>
    <name type="common">Verticillium dahliae var. longisporum</name>
    <dbReference type="NCBI Taxonomy" id="100787"/>
    <lineage>
        <taxon>Eukaryota</taxon>
        <taxon>Fungi</taxon>
        <taxon>Dikarya</taxon>
        <taxon>Ascomycota</taxon>
        <taxon>Pezizomycotina</taxon>
        <taxon>Sordariomycetes</taxon>
        <taxon>Hypocreomycetidae</taxon>
        <taxon>Glomerellales</taxon>
        <taxon>Plectosphaerellaceae</taxon>
        <taxon>Verticillium</taxon>
    </lineage>
</organism>
<gene>
    <name evidence="2" type="ORF">BN1723_005323</name>
</gene>
<feature type="compositionally biased region" description="Basic residues" evidence="1">
    <location>
        <begin position="11"/>
        <end position="23"/>
    </location>
</feature>
<proteinExistence type="predicted"/>
<name>A0A0G4N7R1_VERLO</name>
<sequence length="131" mass="14510">RVRPRRLDARRPRHGARRRRARGDRRPRDRLRPRQDCPGAPEPGPLELPARRARQGRAAARERREHGRRVRVARGRGGRRGCQEQPRAGFPGRRARGEGGDGRGGHVSGPARGEVGSHQGGVLEVSKGAAR</sequence>
<feature type="non-terminal residue" evidence="2">
    <location>
        <position position="1"/>
    </location>
</feature>
<evidence type="ECO:0000256" key="1">
    <source>
        <dbReference type="SAM" id="MobiDB-lite"/>
    </source>
</evidence>
<feature type="non-terminal residue" evidence="2">
    <location>
        <position position="131"/>
    </location>
</feature>
<feature type="compositionally biased region" description="Basic and acidic residues" evidence="1">
    <location>
        <begin position="24"/>
        <end position="35"/>
    </location>
</feature>
<evidence type="ECO:0000313" key="3">
    <source>
        <dbReference type="Proteomes" id="UP000045706"/>
    </source>
</evidence>
<accession>A0A0G4N7R1</accession>
<dbReference type="AlphaFoldDB" id="A0A0G4N7R1"/>
<reference evidence="3" key="1">
    <citation type="submission" date="2015-05" db="EMBL/GenBank/DDBJ databases">
        <authorList>
            <person name="Fogelqvist Johan"/>
        </authorList>
    </citation>
    <scope>NUCLEOTIDE SEQUENCE [LARGE SCALE GENOMIC DNA]</scope>
</reference>
<feature type="compositionally biased region" description="Basic and acidic residues" evidence="1">
    <location>
        <begin position="95"/>
        <end position="104"/>
    </location>
</feature>
<feature type="compositionally biased region" description="Basic and acidic residues" evidence="1">
    <location>
        <begin position="1"/>
        <end position="10"/>
    </location>
</feature>
<dbReference type="EMBL" id="CVQI01032829">
    <property type="protein sequence ID" value="CRK42517.1"/>
    <property type="molecule type" value="Genomic_DNA"/>
</dbReference>
<dbReference type="Proteomes" id="UP000045706">
    <property type="component" value="Unassembled WGS sequence"/>
</dbReference>
<feature type="region of interest" description="Disordered" evidence="1">
    <location>
        <begin position="1"/>
        <end position="131"/>
    </location>
</feature>